<dbReference type="Proteomes" id="UP001500443">
    <property type="component" value="Unassembled WGS sequence"/>
</dbReference>
<comment type="caution">
    <text evidence="2">The sequence shown here is derived from an EMBL/GenBank/DDBJ whole genome shotgun (WGS) entry which is preliminary data.</text>
</comment>
<evidence type="ECO:0000313" key="3">
    <source>
        <dbReference type="Proteomes" id="UP001500443"/>
    </source>
</evidence>
<dbReference type="EMBL" id="BAAAPF010000030">
    <property type="protein sequence ID" value="GAA2116070.1"/>
    <property type="molecule type" value="Genomic_DNA"/>
</dbReference>
<organism evidence="2 3">
    <name type="scientific">Streptomyces synnematoformans</name>
    <dbReference type="NCBI Taxonomy" id="415721"/>
    <lineage>
        <taxon>Bacteria</taxon>
        <taxon>Bacillati</taxon>
        <taxon>Actinomycetota</taxon>
        <taxon>Actinomycetes</taxon>
        <taxon>Kitasatosporales</taxon>
        <taxon>Streptomycetaceae</taxon>
        <taxon>Streptomyces</taxon>
    </lineage>
</organism>
<name>A0ABN2XTA2_9ACTN</name>
<feature type="region of interest" description="Disordered" evidence="1">
    <location>
        <begin position="56"/>
        <end position="96"/>
    </location>
</feature>
<dbReference type="RefSeq" id="WP_027754416.1">
    <property type="nucleotide sequence ID" value="NZ_BAAAPF010000030.1"/>
</dbReference>
<reference evidence="2 3" key="1">
    <citation type="journal article" date="2019" name="Int. J. Syst. Evol. Microbiol.">
        <title>The Global Catalogue of Microorganisms (GCM) 10K type strain sequencing project: providing services to taxonomists for standard genome sequencing and annotation.</title>
        <authorList>
            <consortium name="The Broad Institute Genomics Platform"/>
            <consortium name="The Broad Institute Genome Sequencing Center for Infectious Disease"/>
            <person name="Wu L."/>
            <person name="Ma J."/>
        </authorList>
    </citation>
    <scope>NUCLEOTIDE SEQUENCE [LARGE SCALE GENOMIC DNA]</scope>
    <source>
        <strain evidence="2 3">JCM 15481</strain>
    </source>
</reference>
<keyword evidence="3" id="KW-1185">Reference proteome</keyword>
<proteinExistence type="predicted"/>
<evidence type="ECO:0000313" key="2">
    <source>
        <dbReference type="EMBL" id="GAA2116070.1"/>
    </source>
</evidence>
<protein>
    <submittedName>
        <fullName evidence="2">Uncharacterized protein</fullName>
    </submittedName>
</protein>
<gene>
    <name evidence="2" type="ORF">GCM10009802_16340</name>
</gene>
<evidence type="ECO:0000256" key="1">
    <source>
        <dbReference type="SAM" id="MobiDB-lite"/>
    </source>
</evidence>
<sequence>MTLNEELTAAQRCVDDLVRTVGRLEQRMGTGALELRRVRADADHLRESLALLREVSAQGPQKEGPPLVPLTDQPYDHTLWRDADDEGLGAGGRHAP</sequence>
<accession>A0ABN2XTA2</accession>